<feature type="region of interest" description="Disordered" evidence="2">
    <location>
        <begin position="394"/>
        <end position="414"/>
    </location>
</feature>
<name>A0AAV9EBS8_ACOCL</name>
<reference evidence="4" key="2">
    <citation type="submission" date="2023-06" db="EMBL/GenBank/DDBJ databases">
        <authorList>
            <person name="Ma L."/>
            <person name="Liu K.-W."/>
            <person name="Li Z."/>
            <person name="Hsiao Y.-Y."/>
            <person name="Qi Y."/>
            <person name="Fu T."/>
            <person name="Tang G."/>
            <person name="Zhang D."/>
            <person name="Sun W.-H."/>
            <person name="Liu D.-K."/>
            <person name="Li Y."/>
            <person name="Chen G.-Z."/>
            <person name="Liu X.-D."/>
            <person name="Liao X.-Y."/>
            <person name="Jiang Y.-T."/>
            <person name="Yu X."/>
            <person name="Hao Y."/>
            <person name="Huang J."/>
            <person name="Zhao X.-W."/>
            <person name="Ke S."/>
            <person name="Chen Y.-Y."/>
            <person name="Wu W.-L."/>
            <person name="Hsu J.-L."/>
            <person name="Lin Y.-F."/>
            <person name="Huang M.-D."/>
            <person name="Li C.-Y."/>
            <person name="Huang L."/>
            <person name="Wang Z.-W."/>
            <person name="Zhao X."/>
            <person name="Zhong W.-Y."/>
            <person name="Peng D.-H."/>
            <person name="Ahmad S."/>
            <person name="Lan S."/>
            <person name="Zhang J.-S."/>
            <person name="Tsai W.-C."/>
            <person name="Van De Peer Y."/>
            <person name="Liu Z.-J."/>
        </authorList>
    </citation>
    <scope>NUCLEOTIDE SEQUENCE</scope>
    <source>
        <strain evidence="4">CP</strain>
        <tissue evidence="4">Leaves</tissue>
    </source>
</reference>
<dbReference type="InterPro" id="IPR044274">
    <property type="entry name" value="RFI2"/>
</dbReference>
<dbReference type="SMART" id="SM00184">
    <property type="entry name" value="RING"/>
    <property type="match status" value="1"/>
</dbReference>
<gene>
    <name evidence="4" type="ORF">QJS10_CPA08g00349</name>
</gene>
<dbReference type="InterPro" id="IPR001841">
    <property type="entry name" value="Znf_RING"/>
</dbReference>
<evidence type="ECO:0000256" key="2">
    <source>
        <dbReference type="SAM" id="MobiDB-lite"/>
    </source>
</evidence>
<dbReference type="Pfam" id="PF13639">
    <property type="entry name" value="zf-RING_2"/>
    <property type="match status" value="1"/>
</dbReference>
<feature type="domain" description="RING-type" evidence="3">
    <location>
        <begin position="20"/>
        <end position="66"/>
    </location>
</feature>
<dbReference type="AlphaFoldDB" id="A0AAV9EBS8"/>
<evidence type="ECO:0000313" key="4">
    <source>
        <dbReference type="EMBL" id="KAK1310961.1"/>
    </source>
</evidence>
<evidence type="ECO:0000313" key="5">
    <source>
        <dbReference type="Proteomes" id="UP001180020"/>
    </source>
</evidence>
<keyword evidence="1" id="KW-0479">Metal-binding</keyword>
<keyword evidence="5" id="KW-1185">Reference proteome</keyword>
<dbReference type="PANTHER" id="PTHR46798">
    <property type="entry name" value="OS09G0511500 PROTEIN"/>
    <property type="match status" value="1"/>
</dbReference>
<dbReference type="Proteomes" id="UP001180020">
    <property type="component" value="Unassembled WGS sequence"/>
</dbReference>
<keyword evidence="1" id="KW-0863">Zinc-finger</keyword>
<evidence type="ECO:0000259" key="3">
    <source>
        <dbReference type="PROSITE" id="PS50089"/>
    </source>
</evidence>
<sequence length="414" mass="45151">MEVEKTDFSWEGKGSSSVPCSICLELVVDRSGERSIAKLQCGHEFHLDCIGSAFNAKGAMQCPNCRKVEKGRWLYANGYCSFPEFNVDDLVNEELYELGYPEMPFGLQWCPFSGYAQLASLFEEGDQRPNAYHDLLGGAAFGDHPGGSISAHVCPYLALHGYSHIMHHAPSNAMEPVPDSGPYRRHPSGAGGPSSNDVLSSHGFPASEPPRHHNWPAHAPSFPVSASLLNNVDQSGPQLISRLSRNNTSSHQRVVVRPPVVGDIRGQTRLHGSRMYSQSASTSSTSLHGAHFAQVRRMRPGGLAFISSTATTASLSEPGGGFYRFSLNRASHLDGDRLYRWGGQEGLGATVPWIPIEEESQWWAPPVHPNQHLQLGSGDSAGRNYFPQRVVSERVSHGGGHPRGGFLPRMSPFM</sequence>
<dbReference type="Gene3D" id="3.30.40.10">
    <property type="entry name" value="Zinc/RING finger domain, C3HC4 (zinc finger)"/>
    <property type="match status" value="1"/>
</dbReference>
<dbReference type="SUPFAM" id="SSF57850">
    <property type="entry name" value="RING/U-box"/>
    <property type="match status" value="1"/>
</dbReference>
<proteinExistence type="predicted"/>
<dbReference type="PROSITE" id="PS50089">
    <property type="entry name" value="ZF_RING_2"/>
    <property type="match status" value="1"/>
</dbReference>
<dbReference type="InterPro" id="IPR013083">
    <property type="entry name" value="Znf_RING/FYVE/PHD"/>
</dbReference>
<organism evidence="4 5">
    <name type="scientific">Acorus calamus</name>
    <name type="common">Sweet flag</name>
    <dbReference type="NCBI Taxonomy" id="4465"/>
    <lineage>
        <taxon>Eukaryota</taxon>
        <taxon>Viridiplantae</taxon>
        <taxon>Streptophyta</taxon>
        <taxon>Embryophyta</taxon>
        <taxon>Tracheophyta</taxon>
        <taxon>Spermatophyta</taxon>
        <taxon>Magnoliopsida</taxon>
        <taxon>Liliopsida</taxon>
        <taxon>Acoraceae</taxon>
        <taxon>Acorus</taxon>
    </lineage>
</organism>
<dbReference type="CDD" id="cd16448">
    <property type="entry name" value="RING-H2"/>
    <property type="match status" value="1"/>
</dbReference>
<accession>A0AAV9EBS8</accession>
<dbReference type="EMBL" id="JAUJYO010000008">
    <property type="protein sequence ID" value="KAK1310961.1"/>
    <property type="molecule type" value="Genomic_DNA"/>
</dbReference>
<dbReference type="PANTHER" id="PTHR46798:SF3">
    <property type="entry name" value="RING FINGER FAMILY PROTEIN"/>
    <property type="match status" value="1"/>
</dbReference>
<reference evidence="4" key="1">
    <citation type="journal article" date="2023" name="Nat. Commun.">
        <title>Diploid and tetraploid genomes of Acorus and the evolution of monocots.</title>
        <authorList>
            <person name="Ma L."/>
            <person name="Liu K.W."/>
            <person name="Li Z."/>
            <person name="Hsiao Y.Y."/>
            <person name="Qi Y."/>
            <person name="Fu T."/>
            <person name="Tang G.D."/>
            <person name="Zhang D."/>
            <person name="Sun W.H."/>
            <person name="Liu D.K."/>
            <person name="Li Y."/>
            <person name="Chen G.Z."/>
            <person name="Liu X.D."/>
            <person name="Liao X.Y."/>
            <person name="Jiang Y.T."/>
            <person name="Yu X."/>
            <person name="Hao Y."/>
            <person name="Huang J."/>
            <person name="Zhao X.W."/>
            <person name="Ke S."/>
            <person name="Chen Y.Y."/>
            <person name="Wu W.L."/>
            <person name="Hsu J.L."/>
            <person name="Lin Y.F."/>
            <person name="Huang M.D."/>
            <person name="Li C.Y."/>
            <person name="Huang L."/>
            <person name="Wang Z.W."/>
            <person name="Zhao X."/>
            <person name="Zhong W.Y."/>
            <person name="Peng D.H."/>
            <person name="Ahmad S."/>
            <person name="Lan S."/>
            <person name="Zhang J.S."/>
            <person name="Tsai W.C."/>
            <person name="Van de Peer Y."/>
            <person name="Liu Z.J."/>
        </authorList>
    </citation>
    <scope>NUCLEOTIDE SEQUENCE</scope>
    <source>
        <strain evidence="4">CP</strain>
    </source>
</reference>
<protein>
    <recommendedName>
        <fullName evidence="3">RING-type domain-containing protein</fullName>
    </recommendedName>
</protein>
<dbReference type="GO" id="GO:0004842">
    <property type="term" value="F:ubiquitin-protein transferase activity"/>
    <property type="evidence" value="ECO:0007669"/>
    <property type="project" value="InterPro"/>
</dbReference>
<evidence type="ECO:0000256" key="1">
    <source>
        <dbReference type="PROSITE-ProRule" id="PRU00175"/>
    </source>
</evidence>
<feature type="region of interest" description="Disordered" evidence="2">
    <location>
        <begin position="173"/>
        <end position="219"/>
    </location>
</feature>
<keyword evidence="1" id="KW-0862">Zinc</keyword>
<dbReference type="GO" id="GO:0008270">
    <property type="term" value="F:zinc ion binding"/>
    <property type="evidence" value="ECO:0007669"/>
    <property type="project" value="UniProtKB-KW"/>
</dbReference>
<comment type="caution">
    <text evidence="4">The sequence shown here is derived from an EMBL/GenBank/DDBJ whole genome shotgun (WGS) entry which is preliminary data.</text>
</comment>